<evidence type="ECO:0000313" key="1">
    <source>
        <dbReference type="EMBL" id="CAJ1066748.1"/>
    </source>
</evidence>
<dbReference type="AlphaFoldDB" id="A0AAV1FZY3"/>
<accession>A0AAV1FZY3</accession>
<reference evidence="1" key="1">
    <citation type="submission" date="2023-08" db="EMBL/GenBank/DDBJ databases">
        <authorList>
            <person name="Alioto T."/>
            <person name="Alioto T."/>
            <person name="Gomez Garrido J."/>
        </authorList>
    </citation>
    <scope>NUCLEOTIDE SEQUENCE</scope>
</reference>
<name>A0AAV1FZY3_XYRNO</name>
<keyword evidence="2" id="KW-1185">Reference proteome</keyword>
<proteinExistence type="predicted"/>
<evidence type="ECO:0000313" key="2">
    <source>
        <dbReference type="Proteomes" id="UP001178508"/>
    </source>
</evidence>
<sequence length="173" mass="19927">MAALALIDDLHNRAIRCERHFMEREDLLQNSDEWLMSRFRLPRAILLELCEELRPALERSTARSRAVPVPTLVLRTLGFLATGSFQREMADRAGLMENSTAARIFHCERLKRRPKTAQHVVLSSSQVWAGFMMNFGFSAVNLCDSIFDVKSIQSTYPFSFVFGNLENEKEDWL</sequence>
<organism evidence="1 2">
    <name type="scientific">Xyrichtys novacula</name>
    <name type="common">Pearly razorfish</name>
    <name type="synonym">Hemipteronotus novacula</name>
    <dbReference type="NCBI Taxonomy" id="13765"/>
    <lineage>
        <taxon>Eukaryota</taxon>
        <taxon>Metazoa</taxon>
        <taxon>Chordata</taxon>
        <taxon>Craniata</taxon>
        <taxon>Vertebrata</taxon>
        <taxon>Euteleostomi</taxon>
        <taxon>Actinopterygii</taxon>
        <taxon>Neopterygii</taxon>
        <taxon>Teleostei</taxon>
        <taxon>Neoteleostei</taxon>
        <taxon>Acanthomorphata</taxon>
        <taxon>Eupercaria</taxon>
        <taxon>Labriformes</taxon>
        <taxon>Labridae</taxon>
        <taxon>Xyrichtys</taxon>
    </lineage>
</organism>
<dbReference type="EMBL" id="OY660874">
    <property type="protein sequence ID" value="CAJ1066748.1"/>
    <property type="molecule type" value="Genomic_DNA"/>
</dbReference>
<protein>
    <submittedName>
        <fullName evidence="1">Nuclease HARBI1 isoform X2</fullName>
    </submittedName>
</protein>
<gene>
    <name evidence="1" type="ORF">XNOV1_A038578</name>
</gene>
<dbReference type="Proteomes" id="UP001178508">
    <property type="component" value="Chromosome 11"/>
</dbReference>